<keyword evidence="3" id="KW-1185">Reference proteome</keyword>
<dbReference type="Proteomes" id="UP001519460">
    <property type="component" value="Unassembled WGS sequence"/>
</dbReference>
<sequence length="130" mass="14475">MTAEEARLSINPKMFSQTIHHDIGYLGSPSMYVEMGVKLPKTPNPAPRPQYVEGKETNRVDQQHDGRYPTDGNGTTGCAGRSGVIPSIDRPDCSDNDRFRRFQSPPLFHAGCCPAWTISDYADFAGCRRR</sequence>
<comment type="caution">
    <text evidence="2">The sequence shown here is derived from an EMBL/GenBank/DDBJ whole genome shotgun (WGS) entry which is preliminary data.</text>
</comment>
<accession>A0ABD0KS21</accession>
<evidence type="ECO:0000256" key="1">
    <source>
        <dbReference type="SAM" id="MobiDB-lite"/>
    </source>
</evidence>
<gene>
    <name evidence="2" type="ORF">BaRGS_00019094</name>
</gene>
<dbReference type="AlphaFoldDB" id="A0ABD0KS21"/>
<evidence type="ECO:0000313" key="2">
    <source>
        <dbReference type="EMBL" id="KAK7489699.1"/>
    </source>
</evidence>
<dbReference type="EMBL" id="JACVVK020000135">
    <property type="protein sequence ID" value="KAK7489699.1"/>
    <property type="molecule type" value="Genomic_DNA"/>
</dbReference>
<feature type="compositionally biased region" description="Basic and acidic residues" evidence="1">
    <location>
        <begin position="53"/>
        <end position="68"/>
    </location>
</feature>
<feature type="region of interest" description="Disordered" evidence="1">
    <location>
        <begin position="37"/>
        <end position="96"/>
    </location>
</feature>
<name>A0ABD0KS21_9CAEN</name>
<reference evidence="2 3" key="1">
    <citation type="journal article" date="2023" name="Sci. Data">
        <title>Genome assembly of the Korean intertidal mud-creeper Batillaria attramentaria.</title>
        <authorList>
            <person name="Patra A.K."/>
            <person name="Ho P.T."/>
            <person name="Jun S."/>
            <person name="Lee S.J."/>
            <person name="Kim Y."/>
            <person name="Won Y.J."/>
        </authorList>
    </citation>
    <scope>NUCLEOTIDE SEQUENCE [LARGE SCALE GENOMIC DNA]</scope>
    <source>
        <strain evidence="2">Wonlab-2016</strain>
    </source>
</reference>
<evidence type="ECO:0000313" key="3">
    <source>
        <dbReference type="Proteomes" id="UP001519460"/>
    </source>
</evidence>
<organism evidence="2 3">
    <name type="scientific">Batillaria attramentaria</name>
    <dbReference type="NCBI Taxonomy" id="370345"/>
    <lineage>
        <taxon>Eukaryota</taxon>
        <taxon>Metazoa</taxon>
        <taxon>Spiralia</taxon>
        <taxon>Lophotrochozoa</taxon>
        <taxon>Mollusca</taxon>
        <taxon>Gastropoda</taxon>
        <taxon>Caenogastropoda</taxon>
        <taxon>Sorbeoconcha</taxon>
        <taxon>Cerithioidea</taxon>
        <taxon>Batillariidae</taxon>
        <taxon>Batillaria</taxon>
    </lineage>
</organism>
<protein>
    <submittedName>
        <fullName evidence="2">Uncharacterized protein</fullName>
    </submittedName>
</protein>
<proteinExistence type="predicted"/>